<comment type="catalytic activity">
    <reaction evidence="10">
        <text>adenylyl-molybdopterin + molybdate = Mo-molybdopterin + AMP + H(+)</text>
        <dbReference type="Rhea" id="RHEA:35047"/>
        <dbReference type="ChEBI" id="CHEBI:15378"/>
        <dbReference type="ChEBI" id="CHEBI:36264"/>
        <dbReference type="ChEBI" id="CHEBI:62727"/>
        <dbReference type="ChEBI" id="CHEBI:71302"/>
        <dbReference type="ChEBI" id="CHEBI:456215"/>
        <dbReference type="EC" id="2.10.1.1"/>
    </reaction>
</comment>
<dbReference type="Pfam" id="PF03454">
    <property type="entry name" value="MoeA_C"/>
    <property type="match status" value="1"/>
</dbReference>
<dbReference type="Gene3D" id="3.40.980.10">
    <property type="entry name" value="MoaB/Mog-like domain"/>
    <property type="match status" value="1"/>
</dbReference>
<dbReference type="InterPro" id="IPR008284">
    <property type="entry name" value="MoCF_biosynth_CS"/>
</dbReference>
<dbReference type="GO" id="GO:0005829">
    <property type="term" value="C:cytosol"/>
    <property type="evidence" value="ECO:0007669"/>
    <property type="project" value="TreeGrafter"/>
</dbReference>
<evidence type="ECO:0000256" key="6">
    <source>
        <dbReference type="ARBA" id="ARBA00022679"/>
    </source>
</evidence>
<dbReference type="GO" id="GO:0046872">
    <property type="term" value="F:metal ion binding"/>
    <property type="evidence" value="ECO:0007669"/>
    <property type="project" value="UniProtKB-UniRule"/>
</dbReference>
<evidence type="ECO:0000256" key="10">
    <source>
        <dbReference type="ARBA" id="ARBA00047317"/>
    </source>
</evidence>
<reference evidence="13 14" key="1">
    <citation type="submission" date="2018-10" db="EMBL/GenBank/DDBJ databases">
        <title>Genomic Encyclopedia of Type Strains, Phase IV (KMG-IV): sequencing the most valuable type-strain genomes for metagenomic binning, comparative biology and taxonomic classification.</title>
        <authorList>
            <person name="Goeker M."/>
        </authorList>
    </citation>
    <scope>NUCLEOTIDE SEQUENCE [LARGE SCALE GENOMIC DNA]</scope>
    <source>
        <strain evidence="13 14">DSM 15521</strain>
    </source>
</reference>
<sequence length="408" mass="45496">MDNVYIDFERALEIVLSQARLLPSEKVPIFSALHRVLAEDVLADRDNPPAPVSAMDGYGVRFDDIEEVPVKLKVTEDIPAGKVPSSVLERGEAVRIFTGSIIPKGCDTVVPVEYAEENNGFVTIKRTFPRGSNIREKGEDYKRGTVLLKRGTYITPIEMGILASVNRTSVKVSVKPKVGIITTGSEIVEPGEELKEISQIRNSNAYTLYGLTVEAGGEPVYLGRIDDDREETKEKLTQALEFCDLVITSGGISMGNYDFIRDILPEIGVETLFYKVKVKPGKPVFFGRKGNKFIFALPGFPVSTVVSFNNFVYPFIKKMLGAEKTFRKKVKGILIKDFKRRKSDRTEFARCKYTYDPNSREYRVIPLRRQGSGILSAMTGDTGLMVVPSGVKFMKEGEPVDLILIKEN</sequence>
<evidence type="ECO:0000256" key="2">
    <source>
        <dbReference type="ARBA" id="ARBA00002901"/>
    </source>
</evidence>
<evidence type="ECO:0000256" key="9">
    <source>
        <dbReference type="ARBA" id="ARBA00023150"/>
    </source>
</evidence>
<dbReference type="NCBIfam" id="NF045515">
    <property type="entry name" value="Glp_gephyrin"/>
    <property type="match status" value="1"/>
</dbReference>
<feature type="domain" description="MoaB/Mog" evidence="12">
    <location>
        <begin position="179"/>
        <end position="318"/>
    </location>
</feature>
<keyword evidence="5 11" id="KW-0500">Molybdenum</keyword>
<dbReference type="Proteomes" id="UP000280881">
    <property type="component" value="Unassembled WGS sequence"/>
</dbReference>
<keyword evidence="14" id="KW-1185">Reference proteome</keyword>
<dbReference type="GO" id="GO:0061599">
    <property type="term" value="F:molybdopterin molybdotransferase activity"/>
    <property type="evidence" value="ECO:0007669"/>
    <property type="project" value="UniProtKB-UniRule"/>
</dbReference>
<comment type="caution">
    <text evidence="13">The sequence shown here is derived from an EMBL/GenBank/DDBJ whole genome shotgun (WGS) entry which is preliminary data.</text>
</comment>
<keyword evidence="8 11" id="KW-0460">Magnesium</keyword>
<dbReference type="Pfam" id="PF03453">
    <property type="entry name" value="MoeA_N"/>
    <property type="match status" value="1"/>
</dbReference>
<keyword evidence="6 11" id="KW-0808">Transferase</keyword>
<accession>A0A420W809</accession>
<evidence type="ECO:0000259" key="12">
    <source>
        <dbReference type="SMART" id="SM00852"/>
    </source>
</evidence>
<dbReference type="Gene3D" id="2.40.340.10">
    <property type="entry name" value="MoeA, C-terminal, domain IV"/>
    <property type="match status" value="1"/>
</dbReference>
<evidence type="ECO:0000313" key="14">
    <source>
        <dbReference type="Proteomes" id="UP000280881"/>
    </source>
</evidence>
<evidence type="ECO:0000256" key="1">
    <source>
        <dbReference type="ARBA" id="ARBA00001946"/>
    </source>
</evidence>
<dbReference type="InterPro" id="IPR036135">
    <property type="entry name" value="MoeA_linker/N_sf"/>
</dbReference>
<organism evidence="13 14">
    <name type="scientific">Thermovibrio guaymasensis</name>
    <dbReference type="NCBI Taxonomy" id="240167"/>
    <lineage>
        <taxon>Bacteria</taxon>
        <taxon>Pseudomonadati</taxon>
        <taxon>Aquificota</taxon>
        <taxon>Aquificia</taxon>
        <taxon>Desulfurobacteriales</taxon>
        <taxon>Desulfurobacteriaceae</taxon>
        <taxon>Thermovibrio</taxon>
    </lineage>
</organism>
<name>A0A420W809_9BACT</name>
<dbReference type="PANTHER" id="PTHR10192:SF5">
    <property type="entry name" value="GEPHYRIN"/>
    <property type="match status" value="1"/>
</dbReference>
<dbReference type="GO" id="GO:0006777">
    <property type="term" value="P:Mo-molybdopterin cofactor biosynthetic process"/>
    <property type="evidence" value="ECO:0007669"/>
    <property type="project" value="UniProtKB-UniRule"/>
</dbReference>
<dbReference type="FunFam" id="3.40.980.10:FF:000004">
    <property type="entry name" value="Molybdopterin molybdenumtransferase"/>
    <property type="match status" value="1"/>
</dbReference>
<evidence type="ECO:0000256" key="4">
    <source>
        <dbReference type="ARBA" id="ARBA00010763"/>
    </source>
</evidence>
<dbReference type="InterPro" id="IPR036425">
    <property type="entry name" value="MoaB/Mog-like_dom_sf"/>
</dbReference>
<dbReference type="SUPFAM" id="SSF63867">
    <property type="entry name" value="MoeA C-terminal domain-like"/>
    <property type="match status" value="1"/>
</dbReference>
<dbReference type="InterPro" id="IPR038987">
    <property type="entry name" value="MoeA-like"/>
</dbReference>
<protein>
    <recommendedName>
        <fullName evidence="11">Molybdopterin molybdenumtransferase</fullName>
        <ecNumber evidence="11">2.10.1.1</ecNumber>
    </recommendedName>
</protein>
<evidence type="ECO:0000256" key="8">
    <source>
        <dbReference type="ARBA" id="ARBA00022842"/>
    </source>
</evidence>
<dbReference type="SMART" id="SM00852">
    <property type="entry name" value="MoCF_biosynth"/>
    <property type="match status" value="1"/>
</dbReference>
<dbReference type="RefSeq" id="WP_170137321.1">
    <property type="nucleotide sequence ID" value="NZ_RBIE01000001.1"/>
</dbReference>
<dbReference type="NCBIfam" id="TIGR00177">
    <property type="entry name" value="molyb_syn"/>
    <property type="match status" value="1"/>
</dbReference>
<evidence type="ECO:0000256" key="5">
    <source>
        <dbReference type="ARBA" id="ARBA00022505"/>
    </source>
</evidence>
<dbReference type="CDD" id="cd00887">
    <property type="entry name" value="MoeA"/>
    <property type="match status" value="1"/>
</dbReference>
<dbReference type="InterPro" id="IPR005110">
    <property type="entry name" value="MoeA_linker/N"/>
</dbReference>
<evidence type="ECO:0000256" key="11">
    <source>
        <dbReference type="RuleBase" id="RU365090"/>
    </source>
</evidence>
<evidence type="ECO:0000256" key="3">
    <source>
        <dbReference type="ARBA" id="ARBA00005046"/>
    </source>
</evidence>
<comment type="similarity">
    <text evidence="4 11">Belongs to the MoeA family.</text>
</comment>
<dbReference type="InterPro" id="IPR005111">
    <property type="entry name" value="MoeA_C_domain_IV"/>
</dbReference>
<gene>
    <name evidence="13" type="ORF">C7457_0324</name>
</gene>
<dbReference type="Pfam" id="PF00994">
    <property type="entry name" value="MoCF_biosynth"/>
    <property type="match status" value="1"/>
</dbReference>
<dbReference type="Gene3D" id="2.170.190.11">
    <property type="entry name" value="Molybdopterin biosynthesis moea protein, domain 3"/>
    <property type="match status" value="1"/>
</dbReference>
<evidence type="ECO:0000313" key="13">
    <source>
        <dbReference type="EMBL" id="RKQ63453.1"/>
    </source>
</evidence>
<comment type="cofactor">
    <cofactor evidence="1 11">
        <name>Mg(2+)</name>
        <dbReference type="ChEBI" id="CHEBI:18420"/>
    </cofactor>
</comment>
<dbReference type="InterPro" id="IPR001453">
    <property type="entry name" value="MoaB/Mog_dom"/>
</dbReference>
<evidence type="ECO:0000256" key="7">
    <source>
        <dbReference type="ARBA" id="ARBA00022723"/>
    </source>
</evidence>
<proteinExistence type="inferred from homology"/>
<keyword evidence="7 11" id="KW-0479">Metal-binding</keyword>
<dbReference type="AlphaFoldDB" id="A0A420W809"/>
<dbReference type="PANTHER" id="PTHR10192">
    <property type="entry name" value="MOLYBDOPTERIN BIOSYNTHESIS PROTEIN"/>
    <property type="match status" value="1"/>
</dbReference>
<dbReference type="SUPFAM" id="SSF63882">
    <property type="entry name" value="MoeA N-terminal region -like"/>
    <property type="match status" value="1"/>
</dbReference>
<comment type="function">
    <text evidence="2 11">Catalyzes the insertion of molybdate into adenylated molybdopterin with the concomitant release of AMP.</text>
</comment>
<comment type="pathway">
    <text evidence="3 11">Cofactor biosynthesis; molybdopterin biosynthesis.</text>
</comment>
<keyword evidence="9 11" id="KW-0501">Molybdenum cofactor biosynthesis</keyword>
<dbReference type="Gene3D" id="3.90.105.10">
    <property type="entry name" value="Molybdopterin biosynthesis moea protein, domain 2"/>
    <property type="match status" value="1"/>
</dbReference>
<dbReference type="InterPro" id="IPR036688">
    <property type="entry name" value="MoeA_C_domain_IV_sf"/>
</dbReference>
<dbReference type="SUPFAM" id="SSF53218">
    <property type="entry name" value="Molybdenum cofactor biosynthesis proteins"/>
    <property type="match status" value="1"/>
</dbReference>
<dbReference type="EMBL" id="RBIE01000001">
    <property type="protein sequence ID" value="RKQ63453.1"/>
    <property type="molecule type" value="Genomic_DNA"/>
</dbReference>
<dbReference type="UniPathway" id="UPA00344"/>
<dbReference type="EC" id="2.10.1.1" evidence="11"/>
<dbReference type="PROSITE" id="PS01079">
    <property type="entry name" value="MOCF_BIOSYNTHESIS_2"/>
    <property type="match status" value="1"/>
</dbReference>